<feature type="chain" id="PRO_5008581389" evidence="2">
    <location>
        <begin position="24"/>
        <end position="370"/>
    </location>
</feature>
<reference evidence="3" key="1">
    <citation type="submission" date="2015-12" db="EMBL/GenBank/DDBJ databases">
        <title>De novo transcriptome assembly of four potential Pierce s Disease insect vectors from Arizona vineyards.</title>
        <authorList>
            <person name="Tassone E.E."/>
        </authorList>
    </citation>
    <scope>NUCLEOTIDE SEQUENCE</scope>
</reference>
<feature type="signal peptide" evidence="2">
    <location>
        <begin position="1"/>
        <end position="23"/>
    </location>
</feature>
<feature type="compositionally biased region" description="Polar residues" evidence="1">
    <location>
        <begin position="169"/>
        <end position="179"/>
    </location>
</feature>
<dbReference type="EMBL" id="GEDC01012045">
    <property type="protein sequence ID" value="JAS25253.1"/>
    <property type="molecule type" value="Transcribed_RNA"/>
</dbReference>
<name>A0A1B6DHT9_9HEMI</name>
<proteinExistence type="predicted"/>
<keyword evidence="2" id="KW-0732">Signal</keyword>
<protein>
    <submittedName>
        <fullName evidence="3">Uncharacterized protein</fullName>
    </submittedName>
</protein>
<evidence type="ECO:0000256" key="2">
    <source>
        <dbReference type="SAM" id="SignalP"/>
    </source>
</evidence>
<gene>
    <name evidence="4" type="ORF">g.9694</name>
    <name evidence="3" type="ORF">g.9699</name>
</gene>
<feature type="compositionally biased region" description="Low complexity" evidence="1">
    <location>
        <begin position="66"/>
        <end position="98"/>
    </location>
</feature>
<accession>A0A1B6DHT9</accession>
<evidence type="ECO:0000313" key="3">
    <source>
        <dbReference type="EMBL" id="JAS25253.1"/>
    </source>
</evidence>
<dbReference type="EMBL" id="GEDC01000585">
    <property type="protein sequence ID" value="JAS36713.1"/>
    <property type="molecule type" value="Transcribed_RNA"/>
</dbReference>
<feature type="region of interest" description="Disordered" evidence="1">
    <location>
        <begin position="18"/>
        <end position="194"/>
    </location>
</feature>
<organism evidence="3">
    <name type="scientific">Clastoptera arizonana</name>
    <name type="common">Arizona spittle bug</name>
    <dbReference type="NCBI Taxonomy" id="38151"/>
    <lineage>
        <taxon>Eukaryota</taxon>
        <taxon>Metazoa</taxon>
        <taxon>Ecdysozoa</taxon>
        <taxon>Arthropoda</taxon>
        <taxon>Hexapoda</taxon>
        <taxon>Insecta</taxon>
        <taxon>Pterygota</taxon>
        <taxon>Neoptera</taxon>
        <taxon>Paraneoptera</taxon>
        <taxon>Hemiptera</taxon>
        <taxon>Auchenorrhyncha</taxon>
        <taxon>Cercopoidea</taxon>
        <taxon>Clastopteridae</taxon>
        <taxon>Clastoptera</taxon>
    </lineage>
</organism>
<evidence type="ECO:0000313" key="4">
    <source>
        <dbReference type="EMBL" id="JAS36713.1"/>
    </source>
</evidence>
<sequence length="370" mass="42569">MIKLYKLLVIMLAMSGSRCGTRGSKVEGPTSSDGPHHNDIGSEQDDDEPRYDDDGSPHYGDGPQHYGTGPPYSRGGPPYSRGGPPYSRGGPPQYRRGPQNYGNAPSFHDGRRPFNRGRSIRYRGGPSHYNGKLQENYEQQQHDNYGTHYDDDNGPQDGDGPHHDGDGQTQYDDGSNQYGDGSPHTDYEYFDDDKSEYHDPKKLAKVVRKRQECLQHVVKFLLQELTWHNLTLEEKTICLRRALILEQGLLILCRRLLKSRGVQMKPLADKIKPVITSIDSYLEDFLNSNDSVNIQRSISNYKQVFIVQYDLFTSNIIQYNIYHDRLVTELFKIQEPDVKRRNEIMSKYVKKLEDNFNITDYVPDYYDEDT</sequence>
<evidence type="ECO:0000256" key="1">
    <source>
        <dbReference type="SAM" id="MobiDB-lite"/>
    </source>
</evidence>
<feature type="compositionally biased region" description="Acidic residues" evidence="1">
    <location>
        <begin position="42"/>
        <end position="51"/>
    </location>
</feature>
<dbReference type="AlphaFoldDB" id="A0A1B6DHT9"/>